<evidence type="ECO:0008006" key="3">
    <source>
        <dbReference type="Google" id="ProtNLM"/>
    </source>
</evidence>
<dbReference type="EMBL" id="JAYKXP010000002">
    <property type="protein sequence ID" value="KAK7060878.1"/>
    <property type="molecule type" value="Genomic_DNA"/>
</dbReference>
<dbReference type="SUPFAM" id="SSF52047">
    <property type="entry name" value="RNI-like"/>
    <property type="match status" value="1"/>
</dbReference>
<dbReference type="AlphaFoldDB" id="A0AAW0E8B1"/>
<sequence length="459" mass="51886">MEIFLYAALGVAIPNTDTLHIHNPPSIDSTRQIIHQLSLVCHRWRNLILATPYLWSFISFNVGYGDNTRILQLSLNRASERSLNVEITDSTSTIYGESDLSERSLDAYRVLLETCTRWKSLRFSILSPSDILNNAPEGIKPQFPLLESLSFDSMVDLDRITFPKDDEHWLLSALLDAPRLTRLVIINPRLLNAVPCHQLTSLEIHRLCGTSERVLQILQACQGLRYLTLNSWFAQSGSLPRAQELKHGNLRHLSISMRGAVHIGTVSLFDSLVLPSLVVLRVVYEPRELNLFWPPQTLIRLIKRSSCILQTLALYVNVTCMLNAFMEALLPEIPTLLYLDITFIAEDRHDELERAIVGLLWQLAVRPSKRSSPSRVAPLLLPKLLEIRIQHSCNRWGVITATKDGLKHLARSRNRANIVALECLGDVLPLVSASHTVWGPPRADYIKRDLVLNMISDSG</sequence>
<name>A0AAW0E8B1_9AGAR</name>
<organism evidence="1 2">
    <name type="scientific">Paramarasmius palmivorus</name>
    <dbReference type="NCBI Taxonomy" id="297713"/>
    <lineage>
        <taxon>Eukaryota</taxon>
        <taxon>Fungi</taxon>
        <taxon>Dikarya</taxon>
        <taxon>Basidiomycota</taxon>
        <taxon>Agaricomycotina</taxon>
        <taxon>Agaricomycetes</taxon>
        <taxon>Agaricomycetidae</taxon>
        <taxon>Agaricales</taxon>
        <taxon>Marasmiineae</taxon>
        <taxon>Marasmiaceae</taxon>
        <taxon>Paramarasmius</taxon>
    </lineage>
</organism>
<evidence type="ECO:0000313" key="2">
    <source>
        <dbReference type="Proteomes" id="UP001383192"/>
    </source>
</evidence>
<dbReference type="InterPro" id="IPR032675">
    <property type="entry name" value="LRR_dom_sf"/>
</dbReference>
<dbReference type="Proteomes" id="UP001383192">
    <property type="component" value="Unassembled WGS sequence"/>
</dbReference>
<evidence type="ECO:0000313" key="1">
    <source>
        <dbReference type="EMBL" id="KAK7060878.1"/>
    </source>
</evidence>
<dbReference type="PROSITE" id="PS50007">
    <property type="entry name" value="PIPLC_X_DOMAIN"/>
    <property type="match status" value="1"/>
</dbReference>
<accession>A0AAW0E8B1</accession>
<reference evidence="1 2" key="1">
    <citation type="submission" date="2024-01" db="EMBL/GenBank/DDBJ databases">
        <title>A draft genome for a cacao thread blight-causing isolate of Paramarasmius palmivorus.</title>
        <authorList>
            <person name="Baruah I.K."/>
            <person name="Bukari Y."/>
            <person name="Amoako-Attah I."/>
            <person name="Meinhardt L.W."/>
            <person name="Bailey B.A."/>
            <person name="Cohen S.P."/>
        </authorList>
    </citation>
    <scope>NUCLEOTIDE SEQUENCE [LARGE SCALE GENOMIC DNA]</scope>
    <source>
        <strain evidence="1 2">GH-12</strain>
    </source>
</reference>
<proteinExistence type="predicted"/>
<dbReference type="Gene3D" id="3.80.10.10">
    <property type="entry name" value="Ribonuclease Inhibitor"/>
    <property type="match status" value="1"/>
</dbReference>
<gene>
    <name evidence="1" type="ORF">VNI00_000611</name>
</gene>
<keyword evidence="2" id="KW-1185">Reference proteome</keyword>
<protein>
    <recommendedName>
        <fullName evidence="3">F-box domain-containing protein</fullName>
    </recommendedName>
</protein>
<comment type="caution">
    <text evidence="1">The sequence shown here is derived from an EMBL/GenBank/DDBJ whole genome shotgun (WGS) entry which is preliminary data.</text>
</comment>